<keyword evidence="5" id="KW-0470">Melanin biosynthesis</keyword>
<reference evidence="10 11" key="1">
    <citation type="submission" date="2013-12" db="EMBL/GenBank/DDBJ databases">
        <authorList>
            <person name="Cubeta M."/>
            <person name="Pakala S."/>
            <person name="Fedorova N."/>
            <person name="Thomas E."/>
            <person name="Dean R."/>
            <person name="Jabaji S."/>
            <person name="Neate S."/>
            <person name="Toda T."/>
            <person name="Tavantzis S."/>
            <person name="Vilgalys R."/>
            <person name="Bharathan N."/>
            <person name="Pakala S."/>
            <person name="Losada L.S."/>
            <person name="Zafar N."/>
            <person name="Nierman W."/>
        </authorList>
    </citation>
    <scope>NUCLEOTIDE SEQUENCE [LARGE SCALE GENOMIC DNA]</scope>
    <source>
        <strain evidence="10 11">123E</strain>
    </source>
</reference>
<proteinExistence type="inferred from homology"/>
<protein>
    <recommendedName>
        <fullName evidence="2">tyrosinase</fullName>
        <ecNumber evidence="2">1.14.18.1</ecNumber>
    </recommendedName>
</protein>
<evidence type="ECO:0000256" key="3">
    <source>
        <dbReference type="ARBA" id="ARBA00022723"/>
    </source>
</evidence>
<evidence type="ECO:0000256" key="4">
    <source>
        <dbReference type="ARBA" id="ARBA00023008"/>
    </source>
</evidence>
<dbReference type="HOGENOM" id="CLU_013691_1_2_1"/>
<comment type="caution">
    <text evidence="10">The sequence shown here is derived from an EMBL/GenBank/DDBJ whole genome shotgun (WGS) entry which is preliminary data.</text>
</comment>
<organism evidence="10 11">
    <name type="scientific">Rhizoctonia solani 123E</name>
    <dbReference type="NCBI Taxonomy" id="1423351"/>
    <lineage>
        <taxon>Eukaryota</taxon>
        <taxon>Fungi</taxon>
        <taxon>Dikarya</taxon>
        <taxon>Basidiomycota</taxon>
        <taxon>Agaricomycotina</taxon>
        <taxon>Agaricomycetes</taxon>
        <taxon>Cantharellales</taxon>
        <taxon>Ceratobasidiaceae</taxon>
        <taxon>Rhizoctonia</taxon>
    </lineage>
</organism>
<name>A0A074RSY5_9AGAM</name>
<dbReference type="InterPro" id="IPR002227">
    <property type="entry name" value="Tyrosinase_Cu-bd"/>
</dbReference>
<feature type="domain" description="Tyrosinase copper-binding" evidence="9">
    <location>
        <begin position="357"/>
        <end position="368"/>
    </location>
</feature>
<feature type="region of interest" description="Disordered" evidence="8">
    <location>
        <begin position="1"/>
        <end position="23"/>
    </location>
</feature>
<gene>
    <name evidence="10" type="ORF">V565_145560</name>
</gene>
<dbReference type="STRING" id="1423351.A0A074RSY5"/>
<keyword evidence="11" id="KW-1185">Reference proteome</keyword>
<dbReference type="PANTHER" id="PTHR11474">
    <property type="entry name" value="TYROSINASE FAMILY MEMBER"/>
    <property type="match status" value="1"/>
</dbReference>
<evidence type="ECO:0000256" key="1">
    <source>
        <dbReference type="ARBA" id="ARBA00009928"/>
    </source>
</evidence>
<dbReference type="GO" id="GO:0004503">
    <property type="term" value="F:tyrosinase activity"/>
    <property type="evidence" value="ECO:0007669"/>
    <property type="project" value="UniProtKB-EC"/>
</dbReference>
<dbReference type="PRINTS" id="PR00092">
    <property type="entry name" value="TYROSINASE"/>
</dbReference>
<dbReference type="PROSITE" id="PS00498">
    <property type="entry name" value="TYROSINASE_2"/>
    <property type="match status" value="1"/>
</dbReference>
<dbReference type="GO" id="GO:0042438">
    <property type="term" value="P:melanin biosynthetic process"/>
    <property type="evidence" value="ECO:0007669"/>
    <property type="project" value="UniProtKB-KW"/>
</dbReference>
<dbReference type="Proteomes" id="UP000027456">
    <property type="component" value="Unassembled WGS sequence"/>
</dbReference>
<comment type="catalytic activity">
    <reaction evidence="6">
        <text>2 L-dopa + O2 = 2 L-dopaquinone + 2 H2O</text>
        <dbReference type="Rhea" id="RHEA:34287"/>
        <dbReference type="ChEBI" id="CHEBI:15377"/>
        <dbReference type="ChEBI" id="CHEBI:15379"/>
        <dbReference type="ChEBI" id="CHEBI:57504"/>
        <dbReference type="ChEBI" id="CHEBI:57924"/>
        <dbReference type="EC" id="1.14.18.1"/>
    </reaction>
</comment>
<sequence>MSAPYQVTGVRIPSSSQPHPKPHTRWEIRHLKEHYPKQFTLFILSFIRIMDDEFKPKAASFREIAGIHGMPYVPWLGDPDEARQTTRGSWLGYCNHASILFPGWHRPYIMALEQIISDVAHGIADKFAEKSNEAEGSEKGSDYVESNEAEEWMDAADKLRFPFWDWTDPQTGVEGIPNIFQEAQIKLVVPQGGDDTYDNPLAFYKLDSPVEGFDNRWQPFGGKVYRDSARAYYKEWKRTFRNPYSRVNTVDNYAGINAILKDKNSERRGTWANLTNDVAGTFAFPLNIPPDRVANAWDEFSNTTFQSAHQDPLDPKKITSPYVWNATPLEQSHNTVHLVVGGVGHMVRIAITQWAFDPIFFLHHCNVDRLLAFWEHIYPDYVGGTQGYLNPDGITRTPFTQSGGTWVELNNQEVNDTSPLWPFRNLGYDYWTSQYGHSLNYYSNHDGQPTALYNKCM</sequence>
<dbReference type="InterPro" id="IPR050316">
    <property type="entry name" value="Tyrosinase/Hemocyanin"/>
</dbReference>
<evidence type="ECO:0000313" key="11">
    <source>
        <dbReference type="Proteomes" id="UP000027456"/>
    </source>
</evidence>
<evidence type="ECO:0000259" key="9">
    <source>
        <dbReference type="PROSITE" id="PS00498"/>
    </source>
</evidence>
<dbReference type="OrthoDB" id="6132182at2759"/>
<keyword evidence="4" id="KW-0186">Copper</keyword>
<evidence type="ECO:0000256" key="5">
    <source>
        <dbReference type="ARBA" id="ARBA00023101"/>
    </source>
</evidence>
<dbReference type="GO" id="GO:0046872">
    <property type="term" value="F:metal ion binding"/>
    <property type="evidence" value="ECO:0007669"/>
    <property type="project" value="UniProtKB-KW"/>
</dbReference>
<dbReference type="PANTHER" id="PTHR11474:SF76">
    <property type="entry name" value="SHKT DOMAIN-CONTAINING PROTEIN"/>
    <property type="match status" value="1"/>
</dbReference>
<evidence type="ECO:0000256" key="6">
    <source>
        <dbReference type="ARBA" id="ARBA00048233"/>
    </source>
</evidence>
<dbReference type="AlphaFoldDB" id="A0A074RSY5"/>
<evidence type="ECO:0000313" key="10">
    <source>
        <dbReference type="EMBL" id="KEP47738.1"/>
    </source>
</evidence>
<dbReference type="SUPFAM" id="SSF48056">
    <property type="entry name" value="Di-copper centre-containing domain"/>
    <property type="match status" value="1"/>
</dbReference>
<dbReference type="InterPro" id="IPR008922">
    <property type="entry name" value="Di-copper_centre_dom_sf"/>
</dbReference>
<keyword evidence="3" id="KW-0479">Metal-binding</keyword>
<evidence type="ECO:0000256" key="2">
    <source>
        <dbReference type="ARBA" id="ARBA00011906"/>
    </source>
</evidence>
<dbReference type="Gene3D" id="1.10.1280.10">
    <property type="entry name" value="Di-copper center containing domain from catechol oxidase"/>
    <property type="match status" value="1"/>
</dbReference>
<dbReference type="Pfam" id="PF00264">
    <property type="entry name" value="Tyrosinase"/>
    <property type="match status" value="1"/>
</dbReference>
<evidence type="ECO:0000256" key="8">
    <source>
        <dbReference type="SAM" id="MobiDB-lite"/>
    </source>
</evidence>
<accession>A0A074RSY5</accession>
<evidence type="ECO:0000256" key="7">
    <source>
        <dbReference type="ARBA" id="ARBA00048881"/>
    </source>
</evidence>
<comment type="similarity">
    <text evidence="1">Belongs to the tyrosinase family.</text>
</comment>
<comment type="catalytic activity">
    <reaction evidence="7">
        <text>L-tyrosine + O2 = L-dopaquinone + H2O</text>
        <dbReference type="Rhea" id="RHEA:18117"/>
        <dbReference type="ChEBI" id="CHEBI:15377"/>
        <dbReference type="ChEBI" id="CHEBI:15379"/>
        <dbReference type="ChEBI" id="CHEBI:57924"/>
        <dbReference type="ChEBI" id="CHEBI:58315"/>
        <dbReference type="EC" id="1.14.18.1"/>
    </reaction>
</comment>
<dbReference type="EMBL" id="AZST01000664">
    <property type="protein sequence ID" value="KEP47738.1"/>
    <property type="molecule type" value="Genomic_DNA"/>
</dbReference>
<dbReference type="EC" id="1.14.18.1" evidence="2"/>